<sequence length="249" mass="27382">MLAEVLNGVECFVSSKDIAKGARGLNVIAENLNNSDFGLVVVTRANLGSSWINFEAGALGRTLGHEKVSPLLLDLPEGDVKGPLSQFQMTTLTDKEDVWQLVSDLNAHIDLAIPEGPRRTLYEAAWPTLETAVTEALNYKPVKAKRAPEDTMEEVLLAVRELSNRGSKRQAFSEIRDALEEHIGVAFSLKFVQVHGGLVLSIRVADKGRPLEDLPIDVEGLRGVAIDWAWTFYLSPKSDAWDGISIYEE</sequence>
<dbReference type="Proteomes" id="UP000617531">
    <property type="component" value="Unassembled WGS sequence"/>
</dbReference>
<accession>A0A8J3GQ54</accession>
<dbReference type="InterPro" id="IPR035897">
    <property type="entry name" value="Toll_tir_struct_dom_sf"/>
</dbReference>
<keyword evidence="2" id="KW-1185">Reference proteome</keyword>
<comment type="caution">
    <text evidence="1">The sequence shown here is derived from an EMBL/GenBank/DDBJ whole genome shotgun (WGS) entry which is preliminary data.</text>
</comment>
<name>A0A8J3GQ54_9MICO</name>
<gene>
    <name evidence="1" type="ORF">GCM10011600_14760</name>
</gene>
<dbReference type="SUPFAM" id="SSF52200">
    <property type="entry name" value="Toll/Interleukin receptor TIR domain"/>
    <property type="match status" value="1"/>
</dbReference>
<organism evidence="1 2">
    <name type="scientific">Pseudolysinimonas yzui</name>
    <dbReference type="NCBI Taxonomy" id="2708254"/>
    <lineage>
        <taxon>Bacteria</taxon>
        <taxon>Bacillati</taxon>
        <taxon>Actinomycetota</taxon>
        <taxon>Actinomycetes</taxon>
        <taxon>Micrococcales</taxon>
        <taxon>Microbacteriaceae</taxon>
        <taxon>Pseudolysinimonas</taxon>
    </lineage>
</organism>
<evidence type="ECO:0000313" key="1">
    <source>
        <dbReference type="EMBL" id="GHF14846.1"/>
    </source>
</evidence>
<dbReference type="AlphaFoldDB" id="A0A8J3GQ54"/>
<evidence type="ECO:0008006" key="3">
    <source>
        <dbReference type="Google" id="ProtNLM"/>
    </source>
</evidence>
<proteinExistence type="predicted"/>
<dbReference type="Gene3D" id="3.40.50.10140">
    <property type="entry name" value="Toll/interleukin-1 receptor homology (TIR) domain"/>
    <property type="match status" value="1"/>
</dbReference>
<protein>
    <recommendedName>
        <fullName evidence="3">TIR domain-containing protein</fullName>
    </recommendedName>
</protein>
<reference evidence="1" key="1">
    <citation type="journal article" date="2014" name="Int. J. Syst. Evol. Microbiol.">
        <title>Complete genome sequence of Corynebacterium casei LMG S-19264T (=DSM 44701T), isolated from a smear-ripened cheese.</title>
        <authorList>
            <consortium name="US DOE Joint Genome Institute (JGI-PGF)"/>
            <person name="Walter F."/>
            <person name="Albersmeier A."/>
            <person name="Kalinowski J."/>
            <person name="Ruckert C."/>
        </authorList>
    </citation>
    <scope>NUCLEOTIDE SEQUENCE</scope>
    <source>
        <strain evidence="1">CGMCC 1.16548</strain>
    </source>
</reference>
<reference evidence="1" key="2">
    <citation type="submission" date="2020-09" db="EMBL/GenBank/DDBJ databases">
        <authorList>
            <person name="Sun Q."/>
            <person name="Zhou Y."/>
        </authorList>
    </citation>
    <scope>NUCLEOTIDE SEQUENCE</scope>
    <source>
        <strain evidence="1">CGMCC 1.16548</strain>
    </source>
</reference>
<evidence type="ECO:0000313" key="2">
    <source>
        <dbReference type="Proteomes" id="UP000617531"/>
    </source>
</evidence>
<dbReference type="EMBL" id="BNAI01000002">
    <property type="protein sequence ID" value="GHF14846.1"/>
    <property type="molecule type" value="Genomic_DNA"/>
</dbReference>